<proteinExistence type="predicted"/>
<evidence type="ECO:0000313" key="1">
    <source>
        <dbReference type="EMBL" id="QIG79993.1"/>
    </source>
</evidence>
<gene>
    <name evidence="1" type="ORF">G5C33_09535</name>
</gene>
<dbReference type="Proteomes" id="UP000501568">
    <property type="component" value="Chromosome"/>
</dbReference>
<reference evidence="1 2" key="1">
    <citation type="submission" date="2020-02" db="EMBL/GenBank/DDBJ databases">
        <authorList>
            <person name="Zheng R.K."/>
            <person name="Sun C.M."/>
        </authorList>
    </citation>
    <scope>NUCLEOTIDE SEQUENCE [LARGE SCALE GENOMIC DNA]</scope>
    <source>
        <strain evidence="2">zrk23</strain>
    </source>
</reference>
<keyword evidence="2" id="KW-1185">Reference proteome</keyword>
<dbReference type="AlphaFoldDB" id="A0A6G6Y5X9"/>
<dbReference type="KEGG" id="spzr:G5C33_09535"/>
<protein>
    <submittedName>
        <fullName evidence="1">Uncharacterized protein</fullName>
    </submittedName>
</protein>
<organism evidence="1 2">
    <name type="scientific">Stakelama tenebrarum</name>
    <dbReference type="NCBI Taxonomy" id="2711215"/>
    <lineage>
        <taxon>Bacteria</taxon>
        <taxon>Pseudomonadati</taxon>
        <taxon>Pseudomonadota</taxon>
        <taxon>Alphaproteobacteria</taxon>
        <taxon>Sphingomonadales</taxon>
        <taxon>Sphingomonadaceae</taxon>
        <taxon>Stakelama</taxon>
    </lineage>
</organism>
<dbReference type="EMBL" id="CP049109">
    <property type="protein sequence ID" value="QIG79993.1"/>
    <property type="molecule type" value="Genomic_DNA"/>
</dbReference>
<name>A0A6G6Y5X9_9SPHN</name>
<evidence type="ECO:0000313" key="2">
    <source>
        <dbReference type="Proteomes" id="UP000501568"/>
    </source>
</evidence>
<sequence>MKIFSAAATAAIAAGTARDGGALEIACADPIRVWSGEGSLESDLLRGAGNPFTGLGHRSLVRATAAALGSAAQSITYTLSGIDPEALALIDASEVQRAPVTAWRLIFDASGTVLLDAHIFQRGRVDRLPRSETAGGTATVSLIAEGAARGHGRRSGRMRTDADQRLIDADDGGLSRVSFAGEKTLYWGGSVPRRAGQALG</sequence>
<accession>A0A6G6Y5X9</accession>
<dbReference type="RefSeq" id="WP_165326997.1">
    <property type="nucleotide sequence ID" value="NZ_CP049109.1"/>
</dbReference>